<reference evidence="1" key="1">
    <citation type="submission" date="2021-06" db="EMBL/GenBank/DDBJ databases">
        <title>Parelaphostrongylus tenuis whole genome reference sequence.</title>
        <authorList>
            <person name="Garwood T.J."/>
            <person name="Larsen P.A."/>
            <person name="Fountain-Jones N.M."/>
            <person name="Garbe J.R."/>
            <person name="Macchietto M.G."/>
            <person name="Kania S.A."/>
            <person name="Gerhold R.W."/>
            <person name="Richards J.E."/>
            <person name="Wolf T.M."/>
        </authorList>
    </citation>
    <scope>NUCLEOTIDE SEQUENCE</scope>
    <source>
        <strain evidence="1">MNPRO001-30</strain>
        <tissue evidence="1">Meninges</tissue>
    </source>
</reference>
<name>A0AAD5QKJ5_PARTN</name>
<accession>A0AAD5QKJ5</accession>
<sequence>MSMVSKWWTGGGYSWEKVGRIRKNINPSGQLSLHKPWKNDIMINEFQQRGEPENQLN</sequence>
<dbReference type="AlphaFoldDB" id="A0AAD5QKJ5"/>
<organism evidence="1 2">
    <name type="scientific">Parelaphostrongylus tenuis</name>
    <name type="common">Meningeal worm</name>
    <dbReference type="NCBI Taxonomy" id="148309"/>
    <lineage>
        <taxon>Eukaryota</taxon>
        <taxon>Metazoa</taxon>
        <taxon>Ecdysozoa</taxon>
        <taxon>Nematoda</taxon>
        <taxon>Chromadorea</taxon>
        <taxon>Rhabditida</taxon>
        <taxon>Rhabditina</taxon>
        <taxon>Rhabditomorpha</taxon>
        <taxon>Strongyloidea</taxon>
        <taxon>Metastrongylidae</taxon>
        <taxon>Parelaphostrongylus</taxon>
    </lineage>
</organism>
<gene>
    <name evidence="1" type="ORF">KIN20_008265</name>
</gene>
<dbReference type="Proteomes" id="UP001196413">
    <property type="component" value="Unassembled WGS sequence"/>
</dbReference>
<evidence type="ECO:0000313" key="2">
    <source>
        <dbReference type="Proteomes" id="UP001196413"/>
    </source>
</evidence>
<dbReference type="EMBL" id="JAHQIW010001301">
    <property type="protein sequence ID" value="KAJ1352075.1"/>
    <property type="molecule type" value="Genomic_DNA"/>
</dbReference>
<evidence type="ECO:0000313" key="1">
    <source>
        <dbReference type="EMBL" id="KAJ1352075.1"/>
    </source>
</evidence>
<proteinExistence type="predicted"/>
<keyword evidence="2" id="KW-1185">Reference proteome</keyword>
<protein>
    <submittedName>
        <fullName evidence="1">Uncharacterized protein</fullName>
    </submittedName>
</protein>
<comment type="caution">
    <text evidence="1">The sequence shown here is derived from an EMBL/GenBank/DDBJ whole genome shotgun (WGS) entry which is preliminary data.</text>
</comment>